<dbReference type="EMBL" id="LQPY01000023">
    <property type="protein sequence ID" value="ORX03320.1"/>
    <property type="molecule type" value="Genomic_DNA"/>
</dbReference>
<proteinExistence type="predicted"/>
<keyword evidence="3" id="KW-1185">Reference proteome</keyword>
<evidence type="ECO:0000313" key="3">
    <source>
        <dbReference type="Proteomes" id="UP000193710"/>
    </source>
</evidence>
<evidence type="ECO:0000313" key="1">
    <source>
        <dbReference type="EMBL" id="CDO91187.1"/>
    </source>
</evidence>
<sequence>MTLLSQSQGRGYPSAESSLSALNVRSTVLTCTNTGLDAAAGAVAASLGLSRPASAAFADCPLCGKEPIEPVRVDGQWACRSCTSSCLLCSWPCVPGDEACAECIRHLGLDRQAVLV</sequence>
<dbReference type="AlphaFoldDB" id="A0A024K6K1"/>
<name>A0A024K6K1_9MYCO</name>
<protein>
    <submittedName>
        <fullName evidence="1">Uncharacterized protein</fullName>
    </submittedName>
</protein>
<evidence type="ECO:0000313" key="2">
    <source>
        <dbReference type="EMBL" id="ORX03320.1"/>
    </source>
</evidence>
<organism evidence="1">
    <name type="scientific">Mycobacterium triplex</name>
    <dbReference type="NCBI Taxonomy" id="47839"/>
    <lineage>
        <taxon>Bacteria</taxon>
        <taxon>Bacillati</taxon>
        <taxon>Actinomycetota</taxon>
        <taxon>Actinomycetes</taxon>
        <taxon>Mycobacteriales</taxon>
        <taxon>Mycobacteriaceae</taxon>
        <taxon>Mycobacterium</taxon>
        <taxon>Mycobacterium simiae complex</taxon>
    </lineage>
</organism>
<dbReference type="Proteomes" id="UP000193710">
    <property type="component" value="Unassembled WGS sequence"/>
</dbReference>
<dbReference type="Proteomes" id="UP000028880">
    <property type="component" value="Unassembled WGS sequence"/>
</dbReference>
<dbReference type="HOGENOM" id="CLU_2094173_0_0_11"/>
<reference evidence="1" key="1">
    <citation type="journal article" date="2014" name="Genome Announc.">
        <title>Draft Genome Sequence of Mycobacterium triplex DSM 44626.</title>
        <authorList>
            <person name="Sassi M."/>
            <person name="Croce O."/>
            <person name="Robert C."/>
            <person name="Raoult D."/>
            <person name="Drancourt M."/>
        </authorList>
    </citation>
    <scope>NUCLEOTIDE SEQUENCE [LARGE SCALE GENOMIC DNA]</scope>
    <source>
        <strain evidence="1">DSM 44626</strain>
    </source>
</reference>
<reference evidence="2 3" key="3">
    <citation type="submission" date="2016-01" db="EMBL/GenBank/DDBJ databases">
        <title>The new phylogeny of the genus Mycobacterium.</title>
        <authorList>
            <person name="Tarcisio F."/>
            <person name="Conor M."/>
            <person name="Antonella G."/>
            <person name="Elisabetta G."/>
            <person name="Giulia F.S."/>
            <person name="Sara T."/>
            <person name="Anna F."/>
            <person name="Clotilde B."/>
            <person name="Roberto B."/>
            <person name="Veronica D.S."/>
            <person name="Fabio R."/>
            <person name="Monica P."/>
            <person name="Olivier J."/>
            <person name="Enrico T."/>
            <person name="Nicola S."/>
        </authorList>
    </citation>
    <scope>NUCLEOTIDE SEQUENCE [LARGE SCALE GENOMIC DNA]</scope>
    <source>
        <strain evidence="2 3">DSM 44626</strain>
    </source>
</reference>
<reference evidence="1" key="2">
    <citation type="submission" date="2014-04" db="EMBL/GenBank/DDBJ databases">
        <authorList>
            <person name="Xu Y.W."/>
            <person name="Yang Q."/>
        </authorList>
    </citation>
    <scope>NUCLEOTIDE SEQUENCE</scope>
    <source>
        <strain evidence="1">DSM 44626</strain>
    </source>
</reference>
<dbReference type="STRING" id="47839.BN973_05594"/>
<accession>A0A024K6K1</accession>
<gene>
    <name evidence="2" type="ORF">AWC29_01270</name>
    <name evidence="1" type="ORF">BN973_05594</name>
</gene>
<dbReference type="EMBL" id="HG964447">
    <property type="protein sequence ID" value="CDO91187.1"/>
    <property type="molecule type" value="Genomic_DNA"/>
</dbReference>